<dbReference type="InterPro" id="IPR003658">
    <property type="entry name" value="Anti-sigma_ant"/>
</dbReference>
<gene>
    <name evidence="4" type="ORF">RBB77_15000</name>
</gene>
<protein>
    <recommendedName>
        <fullName evidence="2">Anti-sigma factor antagonist</fullName>
    </recommendedName>
</protein>
<reference evidence="4" key="1">
    <citation type="submission" date="2023-08" db="EMBL/GenBank/DDBJ databases">
        <authorList>
            <person name="Messyasz A."/>
            <person name="Mannisto M.K."/>
            <person name="Kerkhof L.J."/>
            <person name="Haggblom M."/>
        </authorList>
    </citation>
    <scope>NUCLEOTIDE SEQUENCE</scope>
    <source>
        <strain evidence="4">X5P6</strain>
    </source>
</reference>
<dbReference type="PANTHER" id="PTHR33495">
    <property type="entry name" value="ANTI-SIGMA FACTOR ANTAGONIST TM_1081-RELATED-RELATED"/>
    <property type="match status" value="1"/>
</dbReference>
<dbReference type="PROSITE" id="PS50801">
    <property type="entry name" value="STAS"/>
    <property type="match status" value="1"/>
</dbReference>
<dbReference type="InterPro" id="IPR036513">
    <property type="entry name" value="STAS_dom_sf"/>
</dbReference>
<evidence type="ECO:0000259" key="3">
    <source>
        <dbReference type="PROSITE" id="PS50801"/>
    </source>
</evidence>
<dbReference type="GO" id="GO:0043856">
    <property type="term" value="F:anti-sigma factor antagonist activity"/>
    <property type="evidence" value="ECO:0007669"/>
    <property type="project" value="InterPro"/>
</dbReference>
<evidence type="ECO:0000313" key="4">
    <source>
        <dbReference type="EMBL" id="XCB31750.1"/>
    </source>
</evidence>
<evidence type="ECO:0000256" key="2">
    <source>
        <dbReference type="RuleBase" id="RU003749"/>
    </source>
</evidence>
<dbReference type="SUPFAM" id="SSF52091">
    <property type="entry name" value="SpoIIaa-like"/>
    <property type="match status" value="1"/>
</dbReference>
<dbReference type="RefSeq" id="WP_353062594.1">
    <property type="nucleotide sequence ID" value="NZ_CP132942.1"/>
</dbReference>
<reference evidence="4" key="2">
    <citation type="journal article" date="2024" name="Environ. Microbiol.">
        <title>Genome analysis and description of Tunturibacter gen. nov. expands the diversity of Terriglobia in tundra soils.</title>
        <authorList>
            <person name="Messyasz A."/>
            <person name="Mannisto M.K."/>
            <person name="Kerkhof L.J."/>
            <person name="Haggblom M.M."/>
        </authorList>
    </citation>
    <scope>NUCLEOTIDE SEQUENCE</scope>
    <source>
        <strain evidence="4">X5P6</strain>
    </source>
</reference>
<dbReference type="EMBL" id="CP132942">
    <property type="protein sequence ID" value="XCB31750.1"/>
    <property type="molecule type" value="Genomic_DNA"/>
</dbReference>
<dbReference type="CDD" id="cd07043">
    <property type="entry name" value="STAS_anti-anti-sigma_factors"/>
    <property type="match status" value="1"/>
</dbReference>
<feature type="domain" description="STAS" evidence="3">
    <location>
        <begin position="30"/>
        <end position="114"/>
    </location>
</feature>
<dbReference type="PANTHER" id="PTHR33495:SF2">
    <property type="entry name" value="ANTI-SIGMA FACTOR ANTAGONIST TM_1081-RELATED"/>
    <property type="match status" value="1"/>
</dbReference>
<accession>A0AAU7ZL63</accession>
<dbReference type="InterPro" id="IPR002645">
    <property type="entry name" value="STAS_dom"/>
</dbReference>
<evidence type="ECO:0000256" key="1">
    <source>
        <dbReference type="ARBA" id="ARBA00009013"/>
    </source>
</evidence>
<dbReference type="AlphaFoldDB" id="A0AAU7ZL63"/>
<dbReference type="NCBIfam" id="TIGR00377">
    <property type="entry name" value="ant_ant_sig"/>
    <property type="match status" value="1"/>
</dbReference>
<name>A0AAU7ZL63_9BACT</name>
<comment type="similarity">
    <text evidence="1 2">Belongs to the anti-sigma-factor antagonist family.</text>
</comment>
<organism evidence="4">
    <name type="scientific">Tunturiibacter psychrotolerans</name>
    <dbReference type="NCBI Taxonomy" id="3069686"/>
    <lineage>
        <taxon>Bacteria</taxon>
        <taxon>Pseudomonadati</taxon>
        <taxon>Acidobacteriota</taxon>
        <taxon>Terriglobia</taxon>
        <taxon>Terriglobales</taxon>
        <taxon>Acidobacteriaceae</taxon>
        <taxon>Tunturiibacter</taxon>
    </lineage>
</organism>
<sequence>MTRFEIDTLTHGDVESIRLRGHLVLGQPIDDLRQKMDNLASHGESQFVFDLEEVSRIDSSGVGVLVRILTSSKEAGGSLKLVNPSRHVTQVLQMCCVLPLFELFSDEQQAIASFSQT</sequence>
<dbReference type="Gene3D" id="3.30.750.24">
    <property type="entry name" value="STAS domain"/>
    <property type="match status" value="1"/>
</dbReference>
<dbReference type="Pfam" id="PF01740">
    <property type="entry name" value="STAS"/>
    <property type="match status" value="1"/>
</dbReference>
<proteinExistence type="inferred from homology"/>
<dbReference type="KEGG" id="tpsc:RBB77_15000"/>